<feature type="region of interest" description="Disordered" evidence="1">
    <location>
        <begin position="1"/>
        <end position="78"/>
    </location>
</feature>
<feature type="compositionally biased region" description="Pro residues" evidence="1">
    <location>
        <begin position="36"/>
        <end position="60"/>
    </location>
</feature>
<accession>A0A182VFB1</accession>
<reference evidence="2" key="1">
    <citation type="submission" date="2020-05" db="UniProtKB">
        <authorList>
            <consortium name="EnsemblMetazoa"/>
        </authorList>
    </citation>
    <scope>IDENTIFICATION</scope>
    <source>
        <strain evidence="2">MAF</strain>
    </source>
</reference>
<dbReference type="VEuPathDB" id="VectorBase:AMEM014019"/>
<sequence length="138" mass="14496">MFKHPHRSKSPATERKTISPQAVAPGNGGISLKSAQPPPPAPPPSPPPPPPPPPPVPPSLAPFNMSTGHFDGTASGGGFILFHFNLPNPITRQPMSKKAQSQAMLGVPMAPCRAPYHGALGWEVDLDPNPSSEPKQNK</sequence>
<organism evidence="2 3">
    <name type="scientific">Anopheles merus</name>
    <name type="common">Mosquito</name>
    <dbReference type="NCBI Taxonomy" id="30066"/>
    <lineage>
        <taxon>Eukaryota</taxon>
        <taxon>Metazoa</taxon>
        <taxon>Ecdysozoa</taxon>
        <taxon>Arthropoda</taxon>
        <taxon>Hexapoda</taxon>
        <taxon>Insecta</taxon>
        <taxon>Pterygota</taxon>
        <taxon>Neoptera</taxon>
        <taxon>Endopterygota</taxon>
        <taxon>Diptera</taxon>
        <taxon>Nematocera</taxon>
        <taxon>Culicoidea</taxon>
        <taxon>Culicidae</taxon>
        <taxon>Anophelinae</taxon>
        <taxon>Anopheles</taxon>
    </lineage>
</organism>
<dbReference type="SUPFAM" id="SSF101447">
    <property type="entry name" value="Formin homology 2 domain (FH2 domain)"/>
    <property type="match status" value="1"/>
</dbReference>
<protein>
    <submittedName>
        <fullName evidence="2">Uncharacterized protein</fullName>
    </submittedName>
</protein>
<proteinExistence type="predicted"/>
<dbReference type="AlphaFoldDB" id="A0A182VFB1"/>
<keyword evidence="3" id="KW-1185">Reference proteome</keyword>
<dbReference type="Proteomes" id="UP000075903">
    <property type="component" value="Unassembled WGS sequence"/>
</dbReference>
<evidence type="ECO:0000313" key="3">
    <source>
        <dbReference type="Proteomes" id="UP000075903"/>
    </source>
</evidence>
<evidence type="ECO:0000256" key="1">
    <source>
        <dbReference type="SAM" id="MobiDB-lite"/>
    </source>
</evidence>
<evidence type="ECO:0000313" key="2">
    <source>
        <dbReference type="EnsemblMetazoa" id="AMEM014019-PA"/>
    </source>
</evidence>
<dbReference type="EnsemblMetazoa" id="AMEM014019-RA">
    <property type="protein sequence ID" value="AMEM014019-PA"/>
    <property type="gene ID" value="AMEM014019"/>
</dbReference>
<name>A0A182VFB1_ANOME</name>